<dbReference type="AlphaFoldDB" id="A0A318SFG8"/>
<dbReference type="GO" id="GO:1901605">
    <property type="term" value="P:alpha-amino acid metabolic process"/>
    <property type="evidence" value="ECO:0007669"/>
    <property type="project" value="TreeGrafter"/>
</dbReference>
<dbReference type="Proteomes" id="UP000248326">
    <property type="component" value="Unassembled WGS sequence"/>
</dbReference>
<keyword evidence="5" id="KW-0808">Transferase</keyword>
<dbReference type="Pfam" id="PF00155">
    <property type="entry name" value="Aminotran_1_2"/>
    <property type="match status" value="1"/>
</dbReference>
<dbReference type="GO" id="GO:0003677">
    <property type="term" value="F:DNA binding"/>
    <property type="evidence" value="ECO:0007669"/>
    <property type="project" value="UniProtKB-KW"/>
</dbReference>
<comment type="similarity">
    <text evidence="2">Belongs to the class-I pyridoxal-phosphate-dependent aminotransferase family.</text>
</comment>
<comment type="subunit">
    <text evidence="3">Homodimer.</text>
</comment>
<keyword evidence="4" id="KW-0032">Aminotransferase</keyword>
<evidence type="ECO:0000256" key="1">
    <source>
        <dbReference type="ARBA" id="ARBA00001933"/>
    </source>
</evidence>
<dbReference type="PANTHER" id="PTHR42790:SF19">
    <property type="entry name" value="KYNURENINE_ALPHA-AMINOADIPATE AMINOTRANSFERASE, MITOCHONDRIAL"/>
    <property type="match status" value="1"/>
</dbReference>
<comment type="caution">
    <text evidence="8">The sequence shown here is derived from an EMBL/GenBank/DDBJ whole genome shotgun (WGS) entry which is preliminary data.</text>
</comment>
<dbReference type="GO" id="GO:0008483">
    <property type="term" value="F:transaminase activity"/>
    <property type="evidence" value="ECO:0007669"/>
    <property type="project" value="UniProtKB-KW"/>
</dbReference>
<comment type="cofactor">
    <cofactor evidence="1">
        <name>pyridoxal 5'-phosphate</name>
        <dbReference type="ChEBI" id="CHEBI:597326"/>
    </cofactor>
</comment>
<dbReference type="PANTHER" id="PTHR42790">
    <property type="entry name" value="AMINOTRANSFERASE"/>
    <property type="match status" value="1"/>
</dbReference>
<reference evidence="8 9" key="1">
    <citation type="submission" date="2018-06" db="EMBL/GenBank/DDBJ databases">
        <title>Genomic Encyclopedia of Type Strains, Phase IV (KMG-IV): sequencing the most valuable type-strain genomes for metagenomic binning, comparative biology and taxonomic classification.</title>
        <authorList>
            <person name="Goeker M."/>
        </authorList>
    </citation>
    <scope>NUCLEOTIDE SEQUENCE [LARGE SCALE GENOMIC DNA]</scope>
    <source>
        <strain evidence="8 9">DSM 18048</strain>
    </source>
</reference>
<dbReference type="CDD" id="cd00609">
    <property type="entry name" value="AAT_like"/>
    <property type="match status" value="1"/>
</dbReference>
<sequence length="401" mass="43367">MHDLIATRMRSVKPSFVREILKVANRSDIISFAGGLPAPELFDVAGIDDAAREALASDPRGALQYGTTEGFEGLRAQLANLTNARGANVDVDDIVVTGGSQQGIDLIARTLFDPGDIVLVEQPTYLAALQVFELAQADVQGVASDEHGLDVDDLEAKLDALTAAGRRVKALYVVATFANPSGVTLTPERRRRVLELAVRYGFLVVEDDPYSDLRFSGEAVAPILAQRDEVEGAREHAVYLASLSKIVAPGLRIGWMVLPEWLKGAVVIVKQASDLHASTFAQHTAARYLASGRLEAHLGAIRAAYGDRANAMMDSLERHFPSGVLSFERPDGGMFLWARLAEGVDTTAIVNRAIENGVVFVPGASFFVGGTSRPFMRLSYVTSTHERIEEGVRRLARTILD</sequence>
<evidence type="ECO:0000256" key="4">
    <source>
        <dbReference type="ARBA" id="ARBA00022576"/>
    </source>
</evidence>
<evidence type="ECO:0000256" key="6">
    <source>
        <dbReference type="ARBA" id="ARBA00022898"/>
    </source>
</evidence>
<keyword evidence="9" id="KW-1185">Reference proteome</keyword>
<dbReference type="FunFam" id="3.40.640.10:FF:000053">
    <property type="entry name" value="Aminotransferase, class I"/>
    <property type="match status" value="1"/>
</dbReference>
<keyword evidence="8" id="KW-0238">DNA-binding</keyword>
<feature type="domain" description="Aminotransferase class I/classII large" evidence="7">
    <location>
        <begin position="50"/>
        <end position="395"/>
    </location>
</feature>
<protein>
    <submittedName>
        <fullName evidence="8">DNA-binding transcriptional MocR family regulator</fullName>
    </submittedName>
</protein>
<evidence type="ECO:0000259" key="7">
    <source>
        <dbReference type="Pfam" id="PF00155"/>
    </source>
</evidence>
<dbReference type="InterPro" id="IPR004839">
    <property type="entry name" value="Aminotransferase_I/II_large"/>
</dbReference>
<name>A0A318SFG8_9DEIO</name>
<dbReference type="Gene3D" id="3.90.1150.10">
    <property type="entry name" value="Aspartate Aminotransferase, domain 1"/>
    <property type="match status" value="1"/>
</dbReference>
<evidence type="ECO:0000313" key="9">
    <source>
        <dbReference type="Proteomes" id="UP000248326"/>
    </source>
</evidence>
<dbReference type="InterPro" id="IPR050859">
    <property type="entry name" value="Class-I_PLP-dep_aminotransf"/>
</dbReference>
<evidence type="ECO:0000256" key="2">
    <source>
        <dbReference type="ARBA" id="ARBA00007441"/>
    </source>
</evidence>
<dbReference type="RefSeq" id="WP_110887724.1">
    <property type="nucleotide sequence ID" value="NZ_QJSX01000012.1"/>
</dbReference>
<evidence type="ECO:0000256" key="5">
    <source>
        <dbReference type="ARBA" id="ARBA00022679"/>
    </source>
</evidence>
<dbReference type="GO" id="GO:0030170">
    <property type="term" value="F:pyridoxal phosphate binding"/>
    <property type="evidence" value="ECO:0007669"/>
    <property type="project" value="InterPro"/>
</dbReference>
<dbReference type="InterPro" id="IPR015422">
    <property type="entry name" value="PyrdxlP-dep_Trfase_small"/>
</dbReference>
<dbReference type="InterPro" id="IPR015424">
    <property type="entry name" value="PyrdxlP-dep_Trfase"/>
</dbReference>
<evidence type="ECO:0000256" key="3">
    <source>
        <dbReference type="ARBA" id="ARBA00011738"/>
    </source>
</evidence>
<dbReference type="InterPro" id="IPR015421">
    <property type="entry name" value="PyrdxlP-dep_Trfase_major"/>
</dbReference>
<keyword evidence="6" id="KW-0663">Pyridoxal phosphate</keyword>
<gene>
    <name evidence="8" type="ORF">DES52_11265</name>
</gene>
<dbReference type="Gene3D" id="3.40.640.10">
    <property type="entry name" value="Type I PLP-dependent aspartate aminotransferase-like (Major domain)"/>
    <property type="match status" value="1"/>
</dbReference>
<accession>A0A318SFG8</accession>
<organism evidence="8 9">
    <name type="scientific">Deinococcus yavapaiensis KR-236</name>
    <dbReference type="NCBI Taxonomy" id="694435"/>
    <lineage>
        <taxon>Bacteria</taxon>
        <taxon>Thermotogati</taxon>
        <taxon>Deinococcota</taxon>
        <taxon>Deinococci</taxon>
        <taxon>Deinococcales</taxon>
        <taxon>Deinococcaceae</taxon>
        <taxon>Deinococcus</taxon>
    </lineage>
</organism>
<dbReference type="SUPFAM" id="SSF53383">
    <property type="entry name" value="PLP-dependent transferases"/>
    <property type="match status" value="1"/>
</dbReference>
<dbReference type="EMBL" id="QJSX01000012">
    <property type="protein sequence ID" value="PYE52744.1"/>
    <property type="molecule type" value="Genomic_DNA"/>
</dbReference>
<evidence type="ECO:0000313" key="8">
    <source>
        <dbReference type="EMBL" id="PYE52744.1"/>
    </source>
</evidence>
<dbReference type="OrthoDB" id="9802328at2"/>
<proteinExistence type="inferred from homology"/>